<dbReference type="InterPro" id="IPR019151">
    <property type="entry name" value="Proteasome_assmbl_chaperone_2"/>
</dbReference>
<evidence type="ECO:0000313" key="2">
    <source>
        <dbReference type="EMBL" id="QIK73460.1"/>
    </source>
</evidence>
<proteinExistence type="predicted"/>
<dbReference type="EMBL" id="CP049865">
    <property type="protein sequence ID" value="QIK73460.1"/>
    <property type="molecule type" value="Genomic_DNA"/>
</dbReference>
<dbReference type="Proteomes" id="UP000501058">
    <property type="component" value="Chromosome"/>
</dbReference>
<gene>
    <name evidence="2" type="ORF">G7070_15825</name>
</gene>
<feature type="compositionally biased region" description="Basic and acidic residues" evidence="1">
    <location>
        <begin position="120"/>
        <end position="129"/>
    </location>
</feature>
<dbReference type="KEGG" id="prv:G7070_15825"/>
<organism evidence="2 3">
    <name type="scientific">Propioniciclava coleopterorum</name>
    <dbReference type="NCBI Taxonomy" id="2714937"/>
    <lineage>
        <taxon>Bacteria</taxon>
        <taxon>Bacillati</taxon>
        <taxon>Actinomycetota</taxon>
        <taxon>Actinomycetes</taxon>
        <taxon>Propionibacteriales</taxon>
        <taxon>Propionibacteriaceae</taxon>
        <taxon>Propioniciclava</taxon>
    </lineage>
</organism>
<keyword evidence="3" id="KW-1185">Reference proteome</keyword>
<protein>
    <submittedName>
        <fullName evidence="2">PAC2 family protein</fullName>
    </submittedName>
</protein>
<dbReference type="Gene3D" id="3.40.50.10900">
    <property type="entry name" value="PAC-like subunit"/>
    <property type="match status" value="1"/>
</dbReference>
<accession>A0A6G7Y9K8</accession>
<dbReference type="SUPFAM" id="SSF159659">
    <property type="entry name" value="Cgl1923-like"/>
    <property type="match status" value="1"/>
</dbReference>
<feature type="region of interest" description="Disordered" evidence="1">
    <location>
        <begin position="120"/>
        <end position="187"/>
    </location>
</feature>
<dbReference type="InterPro" id="IPR038389">
    <property type="entry name" value="PSMG2_sf"/>
</dbReference>
<evidence type="ECO:0000313" key="3">
    <source>
        <dbReference type="Proteomes" id="UP000501058"/>
    </source>
</evidence>
<evidence type="ECO:0000256" key="1">
    <source>
        <dbReference type="SAM" id="MobiDB-lite"/>
    </source>
</evidence>
<reference evidence="2 3" key="1">
    <citation type="submission" date="2020-03" db="EMBL/GenBank/DDBJ databases">
        <title>Propioniciclava sp. nov., isolated from Hydrophilus acuminatus.</title>
        <authorList>
            <person name="Hyun D.-W."/>
            <person name="Bae J.-W."/>
        </authorList>
    </citation>
    <scope>NUCLEOTIDE SEQUENCE [LARGE SCALE GENOMIC DNA]</scope>
    <source>
        <strain evidence="2 3">HDW11</strain>
    </source>
</reference>
<name>A0A6G7Y9K8_9ACTN</name>
<dbReference type="AlphaFoldDB" id="A0A6G7Y9K8"/>
<sequence>MAVTQYAGEPDRVAEEDLMLGTFALKASFPSVLTLRLGEAGHPVTGLLAHVPHYIADADYPAAAGALMKALKAGTHLALPTGGFDLAASLVRAQIDQQVQASEELTEMVRTLEENYERFMSERSLRSTRSESLPSADEIGRQFEDFLAGLGDDAPDAADPDTTGLDGPETDADPGSEDRGPADPQDG</sequence>
<dbReference type="Gene3D" id="1.10.287.100">
    <property type="match status" value="1"/>
</dbReference>
<dbReference type="Pfam" id="PF09754">
    <property type="entry name" value="PAC2"/>
    <property type="match status" value="1"/>
</dbReference>